<evidence type="ECO:0000313" key="2">
    <source>
        <dbReference type="EMBL" id="EHR37440.1"/>
    </source>
</evidence>
<reference evidence="2 3" key="1">
    <citation type="submission" date="2012-01" db="EMBL/GenBank/DDBJ databases">
        <title>The Genome Sequence of Facklamia languida CCUG 37842.</title>
        <authorList>
            <consortium name="The Broad Institute Genome Sequencing Platform"/>
            <person name="Earl A."/>
            <person name="Ward D."/>
            <person name="Feldgarden M."/>
            <person name="Gevers D."/>
            <person name="Huys G."/>
            <person name="Young S.K."/>
            <person name="Zeng Q."/>
            <person name="Gargeya S."/>
            <person name="Fitzgerald M."/>
            <person name="Haas B."/>
            <person name="Abouelleil A."/>
            <person name="Alvarado L."/>
            <person name="Arachchi H.M."/>
            <person name="Berlin A."/>
            <person name="Chapman S.B."/>
            <person name="Gearin G."/>
            <person name="Goldberg J."/>
            <person name="Griggs A."/>
            <person name="Gujja S."/>
            <person name="Hansen M."/>
            <person name="Heiman D."/>
            <person name="Howarth C."/>
            <person name="Larimer J."/>
            <person name="Lui A."/>
            <person name="MacDonald P.J.P."/>
            <person name="McCowen C."/>
            <person name="Montmayeur A."/>
            <person name="Murphy C."/>
            <person name="Neiman D."/>
            <person name="Pearson M."/>
            <person name="Priest M."/>
            <person name="Roberts A."/>
            <person name="Saif S."/>
            <person name="Shea T."/>
            <person name="Sisk P."/>
            <person name="Stolte C."/>
            <person name="Sykes S."/>
            <person name="Wortman J."/>
            <person name="Nusbaum C."/>
            <person name="Birren B."/>
        </authorList>
    </citation>
    <scope>NUCLEOTIDE SEQUENCE [LARGE SCALE GENOMIC DNA]</scope>
    <source>
        <strain evidence="2 3">CCUG 37842</strain>
    </source>
</reference>
<keyword evidence="1" id="KW-0812">Transmembrane</keyword>
<dbReference type="HOGENOM" id="CLU_2081298_0_0_9"/>
<proteinExistence type="predicted"/>
<keyword evidence="1" id="KW-0472">Membrane</keyword>
<feature type="transmembrane region" description="Helical" evidence="1">
    <location>
        <begin position="12"/>
        <end position="30"/>
    </location>
</feature>
<gene>
    <name evidence="2" type="ORF">HMPREF9708_00619</name>
</gene>
<comment type="caution">
    <text evidence="2">The sequence shown here is derived from an EMBL/GenBank/DDBJ whole genome shotgun (WGS) entry which is preliminary data.</text>
</comment>
<dbReference type="AlphaFoldDB" id="H3NID0"/>
<protein>
    <submittedName>
        <fullName evidence="2">Uncharacterized protein</fullName>
    </submittedName>
</protein>
<dbReference type="RefSeq" id="WP_006308646.1">
    <property type="nucleotide sequence ID" value="NZ_JH601133.1"/>
</dbReference>
<name>H3NID0_9LACT</name>
<keyword evidence="1" id="KW-1133">Transmembrane helix</keyword>
<dbReference type="STRING" id="883113.HMPREF9708_00619"/>
<dbReference type="Proteomes" id="UP000006190">
    <property type="component" value="Unassembled WGS sequence"/>
</dbReference>
<evidence type="ECO:0000256" key="1">
    <source>
        <dbReference type="SAM" id="Phobius"/>
    </source>
</evidence>
<organism evidence="2 3">
    <name type="scientific">Facklamia languida CCUG 37842</name>
    <dbReference type="NCBI Taxonomy" id="883113"/>
    <lineage>
        <taxon>Bacteria</taxon>
        <taxon>Bacillati</taxon>
        <taxon>Bacillota</taxon>
        <taxon>Bacilli</taxon>
        <taxon>Lactobacillales</taxon>
        <taxon>Aerococcaceae</taxon>
        <taxon>Facklamia</taxon>
    </lineage>
</organism>
<evidence type="ECO:0000313" key="3">
    <source>
        <dbReference type="Proteomes" id="UP000006190"/>
    </source>
</evidence>
<keyword evidence="3" id="KW-1185">Reference proteome</keyword>
<dbReference type="PATRIC" id="fig|883113.3.peg.620"/>
<dbReference type="EMBL" id="AGEG01000006">
    <property type="protein sequence ID" value="EHR37440.1"/>
    <property type="molecule type" value="Genomic_DNA"/>
</dbReference>
<accession>H3NID0</accession>
<dbReference type="OrthoDB" id="2139228at2"/>
<sequence length="117" mass="12488">MSKNNQGLGKFLLGTAAVAAVAGLAIYAMVDEDTRHHVQGVVNREKAKAYVKHKLNGSDRLVAIVDELSDAEINSLMKFANSSNQVTSKVSDGFNEIMKLAKDAANAAGDKVQDLLD</sequence>